<dbReference type="RefSeq" id="WP_114338119.1">
    <property type="nucleotide sequence ID" value="NZ_QPID01000005.1"/>
</dbReference>
<sequence length="209" mass="22245">MAVDGRTPLTSNNGFSLIELVIGIIVLAVALVTMLTMIFPQASRSVDPFHQVRASELGHSLLNEILTKKFDECSGHTGDERSDTDCSNNPAGSYRCDEAGPAGVLVACIATIPTCPASGMSAATEEGNDRATYNDVDDYHCLDQSGDQIENALGEPLTDFYQNYRLQVSVAYDGAALGLANNSAAKRVTILVTLPSGEQIAFSGYRGNY</sequence>
<keyword evidence="1" id="KW-0472">Membrane</keyword>
<proteinExistence type="predicted"/>
<dbReference type="AlphaFoldDB" id="A0A368NIY3"/>
<keyword evidence="1" id="KW-1133">Transmembrane helix</keyword>
<feature type="transmembrane region" description="Helical" evidence="1">
    <location>
        <begin position="20"/>
        <end position="39"/>
    </location>
</feature>
<name>A0A368NIY3_9GAMM</name>
<gene>
    <name evidence="2" type="ORF">DU002_09355</name>
</gene>
<dbReference type="InterPro" id="IPR012902">
    <property type="entry name" value="N_methyl_site"/>
</dbReference>
<accession>A0A368NIY3</accession>
<evidence type="ECO:0000256" key="1">
    <source>
        <dbReference type="SAM" id="Phobius"/>
    </source>
</evidence>
<dbReference type="EMBL" id="QPID01000005">
    <property type="protein sequence ID" value="RCU49833.1"/>
    <property type="molecule type" value="Genomic_DNA"/>
</dbReference>
<dbReference type="Proteomes" id="UP000252558">
    <property type="component" value="Unassembled WGS sequence"/>
</dbReference>
<reference evidence="2 3" key="1">
    <citation type="submission" date="2018-07" db="EMBL/GenBank/DDBJ databases">
        <title>Corallincola holothuriorum sp. nov., a new facultative anaerobe isolated from sea cucumber Apostichopus japonicus.</title>
        <authorList>
            <person name="Xia H."/>
        </authorList>
    </citation>
    <scope>NUCLEOTIDE SEQUENCE [LARGE SCALE GENOMIC DNA]</scope>
    <source>
        <strain evidence="2 3">C4</strain>
    </source>
</reference>
<comment type="caution">
    <text evidence="2">The sequence shown here is derived from an EMBL/GenBank/DDBJ whole genome shotgun (WGS) entry which is preliminary data.</text>
</comment>
<dbReference type="OrthoDB" id="5593857at2"/>
<protein>
    <submittedName>
        <fullName evidence="2">Prepilin-type N-terminal cleavage/methylation domain-containing protein</fullName>
    </submittedName>
</protein>
<keyword evidence="3" id="KW-1185">Reference proteome</keyword>
<evidence type="ECO:0000313" key="3">
    <source>
        <dbReference type="Proteomes" id="UP000252558"/>
    </source>
</evidence>
<organism evidence="2 3">
    <name type="scientific">Corallincola holothuriorum</name>
    <dbReference type="NCBI Taxonomy" id="2282215"/>
    <lineage>
        <taxon>Bacteria</taxon>
        <taxon>Pseudomonadati</taxon>
        <taxon>Pseudomonadota</taxon>
        <taxon>Gammaproteobacteria</taxon>
        <taxon>Alteromonadales</taxon>
        <taxon>Psychromonadaceae</taxon>
        <taxon>Corallincola</taxon>
    </lineage>
</organism>
<keyword evidence="1" id="KW-0812">Transmembrane</keyword>
<evidence type="ECO:0000313" key="2">
    <source>
        <dbReference type="EMBL" id="RCU49833.1"/>
    </source>
</evidence>
<dbReference type="NCBIfam" id="TIGR02532">
    <property type="entry name" value="IV_pilin_GFxxxE"/>
    <property type="match status" value="1"/>
</dbReference>